<feature type="region of interest" description="Disordered" evidence="1">
    <location>
        <begin position="1"/>
        <end position="66"/>
    </location>
</feature>
<keyword evidence="4" id="KW-1185">Reference proteome</keyword>
<dbReference type="InterPro" id="IPR021136">
    <property type="entry name" value="Flagellar_hook_control-like_C"/>
</dbReference>
<proteinExistence type="predicted"/>
<feature type="compositionally biased region" description="Low complexity" evidence="1">
    <location>
        <begin position="167"/>
        <end position="185"/>
    </location>
</feature>
<dbReference type="Pfam" id="PF02120">
    <property type="entry name" value="Flg_hook"/>
    <property type="match status" value="1"/>
</dbReference>
<feature type="compositionally biased region" description="Polar residues" evidence="1">
    <location>
        <begin position="45"/>
        <end position="54"/>
    </location>
</feature>
<feature type="compositionally biased region" description="Polar residues" evidence="1">
    <location>
        <begin position="326"/>
        <end position="336"/>
    </location>
</feature>
<feature type="compositionally biased region" description="Polar residues" evidence="1">
    <location>
        <begin position="120"/>
        <end position="133"/>
    </location>
</feature>
<accession>A0ABQ5V2Y2</accession>
<sequence length="514" mass="52514">MDALPNALAPTSTPLRSVQADSGAEQNGTNDTLPDNSFAEALNEQGATKDNSADTPAKTLPAGRFTGDTLVDSDLPHADVKPDIIPIADINGTERIEADPTAPAVATQPPLSSDPAAANQPATATRNEPNPDNTLMAADLWVAPGSPTDPATQPGRGAAIAARAPLTGPVTGAAPPDAAPQTQAGIVTPPAPHTVDAILPSAADPTIDADRHAQQVATTPSGTRAQAPASGSALVAGQIDASAPQQAAQAATLTPITIGVAPADSAESTTRTIQIAKPETTPIADVTGDIEARVATKETVIVSEPGRPAIETLKASDLPTINTLSSVTGDTVSTPKTLPLTPQAPVPTPISGLAERMAANYIQTTPSMAPVTLDKLPQTVVALTLNARSATLQIDPPELGRIQLEYQFDTQGRTVVTLIPESEAARAALIDRMAAISAALSQNASGEVDVRMGDSSDFAFVQDDGTFADGSSDQSGRDTSEAGQSHTQSSQQSTQTQSFTRGSSGQTDRLHILV</sequence>
<feature type="region of interest" description="Disordered" evidence="1">
    <location>
        <begin position="461"/>
        <end position="514"/>
    </location>
</feature>
<gene>
    <name evidence="3" type="ORF">GCM10007854_23870</name>
</gene>
<evidence type="ECO:0000313" key="4">
    <source>
        <dbReference type="Proteomes" id="UP001161390"/>
    </source>
</evidence>
<feature type="region of interest" description="Disordered" evidence="1">
    <location>
        <begin position="167"/>
        <end position="198"/>
    </location>
</feature>
<evidence type="ECO:0000259" key="2">
    <source>
        <dbReference type="Pfam" id="PF02120"/>
    </source>
</evidence>
<dbReference type="RefSeq" id="WP_284372978.1">
    <property type="nucleotide sequence ID" value="NZ_BSNJ01000005.1"/>
</dbReference>
<evidence type="ECO:0000256" key="1">
    <source>
        <dbReference type="SAM" id="MobiDB-lite"/>
    </source>
</evidence>
<dbReference type="Proteomes" id="UP001161390">
    <property type="component" value="Unassembled WGS sequence"/>
</dbReference>
<comment type="caution">
    <text evidence="3">The sequence shown here is derived from an EMBL/GenBank/DDBJ whole genome shotgun (WGS) entry which is preliminary data.</text>
</comment>
<dbReference type="EMBL" id="BSNJ01000005">
    <property type="protein sequence ID" value="GLQ21432.1"/>
    <property type="molecule type" value="Genomic_DNA"/>
</dbReference>
<feature type="region of interest" description="Disordered" evidence="1">
    <location>
        <begin position="211"/>
        <end position="231"/>
    </location>
</feature>
<feature type="domain" description="Flagellar hook-length control protein-like C-terminal" evidence="2">
    <location>
        <begin position="386"/>
        <end position="455"/>
    </location>
</feature>
<feature type="compositionally biased region" description="Polar residues" evidence="1">
    <location>
        <begin position="215"/>
        <end position="224"/>
    </location>
</feature>
<feature type="compositionally biased region" description="Polar residues" evidence="1">
    <location>
        <begin position="9"/>
        <end position="35"/>
    </location>
</feature>
<organism evidence="3 4">
    <name type="scientific">Algimonas porphyrae</name>
    <dbReference type="NCBI Taxonomy" id="1128113"/>
    <lineage>
        <taxon>Bacteria</taxon>
        <taxon>Pseudomonadati</taxon>
        <taxon>Pseudomonadota</taxon>
        <taxon>Alphaproteobacteria</taxon>
        <taxon>Maricaulales</taxon>
        <taxon>Robiginitomaculaceae</taxon>
        <taxon>Algimonas</taxon>
    </lineage>
</organism>
<name>A0ABQ5V2Y2_9PROT</name>
<reference evidence="3" key="2">
    <citation type="submission" date="2023-01" db="EMBL/GenBank/DDBJ databases">
        <title>Draft genome sequence of Algimonas porphyrae strain NBRC 108216.</title>
        <authorList>
            <person name="Sun Q."/>
            <person name="Mori K."/>
        </authorList>
    </citation>
    <scope>NUCLEOTIDE SEQUENCE</scope>
    <source>
        <strain evidence="3">NBRC 108216</strain>
    </source>
</reference>
<protein>
    <recommendedName>
        <fullName evidence="2">Flagellar hook-length control protein-like C-terminal domain-containing protein</fullName>
    </recommendedName>
</protein>
<feature type="compositionally biased region" description="Low complexity" evidence="1">
    <location>
        <begin position="483"/>
        <end position="507"/>
    </location>
</feature>
<feature type="region of interest" description="Disordered" evidence="1">
    <location>
        <begin position="326"/>
        <end position="345"/>
    </location>
</feature>
<reference evidence="3" key="1">
    <citation type="journal article" date="2014" name="Int. J. Syst. Evol. Microbiol.">
        <title>Complete genome of a new Firmicutes species belonging to the dominant human colonic microbiota ('Ruminococcus bicirculans') reveals two chromosomes and a selective capacity to utilize plant glucans.</title>
        <authorList>
            <consortium name="NISC Comparative Sequencing Program"/>
            <person name="Wegmann U."/>
            <person name="Louis P."/>
            <person name="Goesmann A."/>
            <person name="Henrissat B."/>
            <person name="Duncan S.H."/>
            <person name="Flint H.J."/>
        </authorList>
    </citation>
    <scope>NUCLEOTIDE SEQUENCE</scope>
    <source>
        <strain evidence="3">NBRC 108216</strain>
    </source>
</reference>
<evidence type="ECO:0000313" key="3">
    <source>
        <dbReference type="EMBL" id="GLQ21432.1"/>
    </source>
</evidence>
<feature type="region of interest" description="Disordered" evidence="1">
    <location>
        <begin position="99"/>
        <end position="134"/>
    </location>
</feature>